<accession>A0A0G4GCG9</accession>
<feature type="region of interest" description="Disordered" evidence="1">
    <location>
        <begin position="276"/>
        <end position="331"/>
    </location>
</feature>
<evidence type="ECO:0000256" key="1">
    <source>
        <dbReference type="SAM" id="MobiDB-lite"/>
    </source>
</evidence>
<dbReference type="AlphaFoldDB" id="A0A0G4GCG9"/>
<feature type="compositionally biased region" description="Basic and acidic residues" evidence="1">
    <location>
        <begin position="311"/>
        <end position="321"/>
    </location>
</feature>
<keyword evidence="2" id="KW-0732">Signal</keyword>
<evidence type="ECO:0000313" key="3">
    <source>
        <dbReference type="EMBL" id="CEM27008.1"/>
    </source>
</evidence>
<dbReference type="VEuPathDB" id="CryptoDB:Cvel_21298"/>
<feature type="signal peptide" evidence="2">
    <location>
        <begin position="1"/>
        <end position="21"/>
    </location>
</feature>
<evidence type="ECO:0000256" key="2">
    <source>
        <dbReference type="SAM" id="SignalP"/>
    </source>
</evidence>
<evidence type="ECO:0008006" key="4">
    <source>
        <dbReference type="Google" id="ProtNLM"/>
    </source>
</evidence>
<proteinExistence type="predicted"/>
<sequence>MFCFLLVFCAFLDLFVRRANAFLPASFRFDHLSIAESRSYLLRRGGRDLPEPPQVVTDWVKEIVAKRGETFVDWLCGLFAHGHLNIHGGVLAASITLPTYRLDVLLFVKYVLGFGSLSASAWHVSTLEPVSFTLAFRAASETMKLIGLLSGRQRNERAKARLREVMNLGLWEGDKKRLRQVLGAGSFPRCFPLALVINDRSGRQLGTLWEYVNAFTFVSRTRNEEVQLVQDMQRSFLEERAKAKRLRSLARLEARRKIKHTIMKKSQLQAEKVERRIRGEEKDEGQAERATLTRNEEGASVSNEIAVGPTRKPEAQRKCHDASSSSLPPMPQLLKEDAQKIRSITRRHFAFRHASLRAIRQTGCPDFSDVWRLNEKKGTKLRSWLHKFTCMDESERVWSPAAYGSPDSPWVREWTNEAAWELLLARWQVKEAERVWEALSIAGTLDL</sequence>
<gene>
    <name evidence="3" type="ORF">Cvel_21298</name>
</gene>
<name>A0A0G4GCG9_9ALVE</name>
<feature type="chain" id="PRO_5005189804" description="Transmembrane protein" evidence="2">
    <location>
        <begin position="22"/>
        <end position="447"/>
    </location>
</feature>
<protein>
    <recommendedName>
        <fullName evidence="4">Transmembrane protein</fullName>
    </recommendedName>
</protein>
<reference evidence="3" key="1">
    <citation type="submission" date="2014-11" db="EMBL/GenBank/DDBJ databases">
        <authorList>
            <person name="Otto D Thomas"/>
            <person name="Naeem Raeece"/>
        </authorList>
    </citation>
    <scope>NUCLEOTIDE SEQUENCE</scope>
</reference>
<dbReference type="EMBL" id="CDMZ01001086">
    <property type="protein sequence ID" value="CEM27008.1"/>
    <property type="molecule type" value="Genomic_DNA"/>
</dbReference>
<feature type="compositionally biased region" description="Basic and acidic residues" evidence="1">
    <location>
        <begin position="276"/>
        <end position="287"/>
    </location>
</feature>
<organism evidence="3">
    <name type="scientific">Chromera velia CCMP2878</name>
    <dbReference type="NCBI Taxonomy" id="1169474"/>
    <lineage>
        <taxon>Eukaryota</taxon>
        <taxon>Sar</taxon>
        <taxon>Alveolata</taxon>
        <taxon>Colpodellida</taxon>
        <taxon>Chromeraceae</taxon>
        <taxon>Chromera</taxon>
    </lineage>
</organism>